<comment type="catalytic activity">
    <reaction evidence="5">
        <text>L-seryl-[protein] + ATP = O-phospho-L-seryl-[protein] + ADP + H(+)</text>
        <dbReference type="Rhea" id="RHEA:17989"/>
        <dbReference type="Rhea" id="RHEA-COMP:9863"/>
        <dbReference type="Rhea" id="RHEA-COMP:11604"/>
        <dbReference type="ChEBI" id="CHEBI:15378"/>
        <dbReference type="ChEBI" id="CHEBI:29999"/>
        <dbReference type="ChEBI" id="CHEBI:30616"/>
        <dbReference type="ChEBI" id="CHEBI:83421"/>
        <dbReference type="ChEBI" id="CHEBI:456216"/>
        <dbReference type="EC" id="2.7.11.1"/>
    </reaction>
</comment>
<feature type="region of interest" description="Disordered" evidence="6">
    <location>
        <begin position="32"/>
        <end position="100"/>
    </location>
</feature>
<evidence type="ECO:0000256" key="6">
    <source>
        <dbReference type="SAM" id="MobiDB-lite"/>
    </source>
</evidence>
<dbReference type="FunFam" id="1.10.510.10:FF:000354">
    <property type="entry name" value="Serine/threonine-protein kinase Chk2"/>
    <property type="match status" value="1"/>
</dbReference>
<feature type="region of interest" description="Disordered" evidence="6">
    <location>
        <begin position="497"/>
        <end position="537"/>
    </location>
</feature>
<dbReference type="PROSITE" id="PS00108">
    <property type="entry name" value="PROTEIN_KINASE_ST"/>
    <property type="match status" value="1"/>
</dbReference>
<dbReference type="InterPro" id="IPR000719">
    <property type="entry name" value="Prot_kinase_dom"/>
</dbReference>
<dbReference type="InterPro" id="IPR000253">
    <property type="entry name" value="FHA_dom"/>
</dbReference>
<evidence type="ECO:0000256" key="2">
    <source>
        <dbReference type="ARBA" id="ARBA00022527"/>
    </source>
</evidence>
<dbReference type="GO" id="GO:0044773">
    <property type="term" value="P:mitotic DNA damage checkpoint signaling"/>
    <property type="evidence" value="ECO:0007669"/>
    <property type="project" value="TreeGrafter"/>
</dbReference>
<name>A0AAD7T817_9TELE</name>
<dbReference type="AlphaFoldDB" id="A0AAD7T817"/>
<dbReference type="Proteomes" id="UP001221898">
    <property type="component" value="Unassembled WGS sequence"/>
</dbReference>
<comment type="caution">
    <text evidence="9">The sequence shown here is derived from an EMBL/GenBank/DDBJ whole genome shotgun (WGS) entry which is preliminary data.</text>
</comment>
<feature type="domain" description="FHA" evidence="7">
    <location>
        <begin position="118"/>
        <end position="175"/>
    </location>
</feature>
<dbReference type="EC" id="2.7.11.1" evidence="1"/>
<dbReference type="SUPFAM" id="SSF49879">
    <property type="entry name" value="SMAD/FHA domain"/>
    <property type="match status" value="1"/>
</dbReference>
<dbReference type="PROSITE" id="PS50011">
    <property type="entry name" value="PROTEIN_KINASE_DOM"/>
    <property type="match status" value="1"/>
</dbReference>
<feature type="domain" description="Protein kinase" evidence="8">
    <location>
        <begin position="220"/>
        <end position="483"/>
    </location>
</feature>
<dbReference type="Gene3D" id="2.60.200.20">
    <property type="match status" value="1"/>
</dbReference>
<dbReference type="GO" id="GO:0004674">
    <property type="term" value="F:protein serine/threonine kinase activity"/>
    <property type="evidence" value="ECO:0007669"/>
    <property type="project" value="UniProtKB-KW"/>
</dbReference>
<dbReference type="Pfam" id="PF00498">
    <property type="entry name" value="FHA"/>
    <property type="match status" value="1"/>
</dbReference>
<dbReference type="SMART" id="SM00220">
    <property type="entry name" value="S_TKc"/>
    <property type="match status" value="1"/>
</dbReference>
<dbReference type="Gene3D" id="1.10.510.10">
    <property type="entry name" value="Transferase(Phosphotransferase) domain 1"/>
    <property type="match status" value="1"/>
</dbReference>
<dbReference type="Pfam" id="PF00069">
    <property type="entry name" value="Pkinase"/>
    <property type="match status" value="1"/>
</dbReference>
<proteinExistence type="predicted"/>
<dbReference type="GO" id="GO:0005524">
    <property type="term" value="F:ATP binding"/>
    <property type="evidence" value="ECO:0007669"/>
    <property type="project" value="InterPro"/>
</dbReference>
<dbReference type="GO" id="GO:0005634">
    <property type="term" value="C:nucleus"/>
    <property type="evidence" value="ECO:0007669"/>
    <property type="project" value="TreeGrafter"/>
</dbReference>
<organism evidence="9 10">
    <name type="scientific">Aldrovandia affinis</name>
    <dbReference type="NCBI Taxonomy" id="143900"/>
    <lineage>
        <taxon>Eukaryota</taxon>
        <taxon>Metazoa</taxon>
        <taxon>Chordata</taxon>
        <taxon>Craniata</taxon>
        <taxon>Vertebrata</taxon>
        <taxon>Euteleostomi</taxon>
        <taxon>Actinopterygii</taxon>
        <taxon>Neopterygii</taxon>
        <taxon>Teleostei</taxon>
        <taxon>Notacanthiformes</taxon>
        <taxon>Halosauridae</taxon>
        <taxon>Aldrovandia</taxon>
    </lineage>
</organism>
<dbReference type="InterPro" id="IPR008271">
    <property type="entry name" value="Ser/Thr_kinase_AS"/>
</dbReference>
<gene>
    <name evidence="9" type="ORF">AAFF_G00422760</name>
</gene>
<dbReference type="EMBL" id="JAINUG010000009">
    <property type="protein sequence ID" value="KAJ8415296.1"/>
    <property type="molecule type" value="Genomic_DNA"/>
</dbReference>
<dbReference type="InterPro" id="IPR008984">
    <property type="entry name" value="SMAD_FHA_dom_sf"/>
</dbReference>
<dbReference type="Gene3D" id="3.30.200.20">
    <property type="entry name" value="Phosphorylase Kinase, domain 1"/>
    <property type="match status" value="1"/>
</dbReference>
<reference evidence="9" key="1">
    <citation type="journal article" date="2023" name="Science">
        <title>Genome structures resolve the early diversification of teleost fishes.</title>
        <authorList>
            <person name="Parey E."/>
            <person name="Louis A."/>
            <person name="Montfort J."/>
            <person name="Bouchez O."/>
            <person name="Roques C."/>
            <person name="Iampietro C."/>
            <person name="Lluch J."/>
            <person name="Castinel A."/>
            <person name="Donnadieu C."/>
            <person name="Desvignes T."/>
            <person name="Floi Bucao C."/>
            <person name="Jouanno E."/>
            <person name="Wen M."/>
            <person name="Mejri S."/>
            <person name="Dirks R."/>
            <person name="Jansen H."/>
            <person name="Henkel C."/>
            <person name="Chen W.J."/>
            <person name="Zahm M."/>
            <person name="Cabau C."/>
            <person name="Klopp C."/>
            <person name="Thompson A.W."/>
            <person name="Robinson-Rechavi M."/>
            <person name="Braasch I."/>
            <person name="Lecointre G."/>
            <person name="Bobe J."/>
            <person name="Postlethwait J.H."/>
            <person name="Berthelot C."/>
            <person name="Roest Crollius H."/>
            <person name="Guiguen Y."/>
        </authorList>
    </citation>
    <scope>NUCLEOTIDE SEQUENCE</scope>
    <source>
        <strain evidence="9">NC1722</strain>
    </source>
</reference>
<accession>A0AAD7T817</accession>
<protein>
    <recommendedName>
        <fullName evidence="1">non-specific serine/threonine protein kinase</fullName>
        <ecNumber evidence="1">2.7.11.1</ecNumber>
    </recommendedName>
</protein>
<keyword evidence="3" id="KW-0808">Transferase</keyword>
<dbReference type="PANTHER" id="PTHR44167">
    <property type="entry name" value="OVARIAN-SPECIFIC SERINE/THREONINE-PROTEIN KINASE LOK-RELATED"/>
    <property type="match status" value="1"/>
</dbReference>
<sequence length="537" mass="60412">MNYVSQKSNGTLFSELSKFQVQPLVVCGVTFGTMSQEPDPSQSQTQSQPQTQSQSGSSSSSGPASASQSSSSGTLSSVDTAPVRDLASIPEEPETQPWGRLLPMERGFKMHNCIEEDYWFGRDKACHYCFNDPIMRLSEKYTTYSKKHFRVFREQNIVYIEDMSGNGTFVDGILVGKGKRRPLANNAVIALTQAHHKVFVFIDLMVDEQSNLPREFTEKYWISRKIGSGVCGEVKLAFERDTCKKVAVKTINKKDFPSIGTATRNAEREIEILKKIDHPCLIKTEDFFQTDESYYIVLELMEGGELFDRVKAKKQLDESIAKLYFYQMLLAVKYLHSQGIIHRDLKPENVLLASDNDICLIKITDFNQSKILEETSLMRTLCGTPTYLAPEVFTDAVTVGYGRAVDCWSLGVLLFVCLGGYPPFHTEGTDMSVREQITQGCYRFLPSKWDCISEQAKNLVKKLLVVDPKKRLTIEEALQHPWMQDKQMKTTAFKIMYPGGQAPSEGDTPSTSRKRPLDDQEQPPGKRRPGPSSAGAE</sequence>
<dbReference type="FunFam" id="2.60.200.20:FF:000079">
    <property type="entry name" value="Checkpoint kinase 2"/>
    <property type="match status" value="1"/>
</dbReference>
<evidence type="ECO:0000313" key="9">
    <source>
        <dbReference type="EMBL" id="KAJ8415296.1"/>
    </source>
</evidence>
<evidence type="ECO:0000256" key="5">
    <source>
        <dbReference type="ARBA" id="ARBA00048679"/>
    </source>
</evidence>
<evidence type="ECO:0000313" key="10">
    <source>
        <dbReference type="Proteomes" id="UP001221898"/>
    </source>
</evidence>
<evidence type="ECO:0000256" key="4">
    <source>
        <dbReference type="ARBA" id="ARBA00047899"/>
    </source>
</evidence>
<dbReference type="CDD" id="cd22666">
    <property type="entry name" value="FHA_CHK2"/>
    <property type="match status" value="1"/>
</dbReference>
<dbReference type="SUPFAM" id="SSF56112">
    <property type="entry name" value="Protein kinase-like (PK-like)"/>
    <property type="match status" value="1"/>
</dbReference>
<keyword evidence="3" id="KW-0418">Kinase</keyword>
<evidence type="ECO:0000256" key="3">
    <source>
        <dbReference type="ARBA" id="ARBA00022777"/>
    </source>
</evidence>
<feature type="compositionally biased region" description="Low complexity" evidence="6">
    <location>
        <begin position="40"/>
        <end position="77"/>
    </location>
</feature>
<dbReference type="SMART" id="SM00240">
    <property type="entry name" value="FHA"/>
    <property type="match status" value="1"/>
</dbReference>
<dbReference type="CDD" id="cd14084">
    <property type="entry name" value="STKc_Chk2"/>
    <property type="match status" value="1"/>
</dbReference>
<evidence type="ECO:0000256" key="1">
    <source>
        <dbReference type="ARBA" id="ARBA00012513"/>
    </source>
</evidence>
<dbReference type="PANTHER" id="PTHR44167:SF24">
    <property type="entry name" value="SERINE_THREONINE-PROTEIN KINASE CHK2"/>
    <property type="match status" value="1"/>
</dbReference>
<dbReference type="GO" id="GO:0005737">
    <property type="term" value="C:cytoplasm"/>
    <property type="evidence" value="ECO:0007669"/>
    <property type="project" value="TreeGrafter"/>
</dbReference>
<keyword evidence="2" id="KW-0723">Serine/threonine-protein kinase</keyword>
<keyword evidence="10" id="KW-1185">Reference proteome</keyword>
<dbReference type="FunFam" id="3.30.200.20:FF:000255">
    <property type="entry name" value="serine/threonine-protein kinase Chk2 isoform X1"/>
    <property type="match status" value="1"/>
</dbReference>
<evidence type="ECO:0000259" key="7">
    <source>
        <dbReference type="PROSITE" id="PS50006"/>
    </source>
</evidence>
<dbReference type="InterPro" id="IPR011009">
    <property type="entry name" value="Kinase-like_dom_sf"/>
</dbReference>
<evidence type="ECO:0000259" key="8">
    <source>
        <dbReference type="PROSITE" id="PS50011"/>
    </source>
</evidence>
<dbReference type="PROSITE" id="PS50006">
    <property type="entry name" value="FHA_DOMAIN"/>
    <property type="match status" value="1"/>
</dbReference>
<comment type="catalytic activity">
    <reaction evidence="4">
        <text>L-threonyl-[protein] + ATP = O-phospho-L-threonyl-[protein] + ADP + H(+)</text>
        <dbReference type="Rhea" id="RHEA:46608"/>
        <dbReference type="Rhea" id="RHEA-COMP:11060"/>
        <dbReference type="Rhea" id="RHEA-COMP:11605"/>
        <dbReference type="ChEBI" id="CHEBI:15378"/>
        <dbReference type="ChEBI" id="CHEBI:30013"/>
        <dbReference type="ChEBI" id="CHEBI:30616"/>
        <dbReference type="ChEBI" id="CHEBI:61977"/>
        <dbReference type="ChEBI" id="CHEBI:456216"/>
        <dbReference type="EC" id="2.7.11.1"/>
    </reaction>
</comment>